<evidence type="ECO:0000313" key="3">
    <source>
        <dbReference type="EMBL" id="EPY24987.1"/>
    </source>
</evidence>
<reference evidence="3 4" key="1">
    <citation type="journal article" date="2013" name="PLoS ONE">
        <title>Predicting the Proteins of Angomonas deanei, Strigomonas culicis and Their Respective Endosymbionts Reveals New Aspects of the Trypanosomatidae Family.</title>
        <authorList>
            <person name="Motta M.C."/>
            <person name="Martins A.C."/>
            <person name="de Souza S.S."/>
            <person name="Catta-Preta C.M."/>
            <person name="Silva R."/>
            <person name="Klein C.C."/>
            <person name="de Almeida L.G."/>
            <person name="de Lima Cunha O."/>
            <person name="Ciapina L.P."/>
            <person name="Brocchi M."/>
            <person name="Colabardini A.C."/>
            <person name="de Araujo Lima B."/>
            <person name="Machado C.R."/>
            <person name="de Almeida Soares C.M."/>
            <person name="Probst C.M."/>
            <person name="de Menezes C.B."/>
            <person name="Thompson C.E."/>
            <person name="Bartholomeu D.C."/>
            <person name="Gradia D.F."/>
            <person name="Pavoni D.P."/>
            <person name="Grisard E.C."/>
            <person name="Fantinatti-Garboggini F."/>
            <person name="Marchini F.K."/>
            <person name="Rodrigues-Luiz G.F."/>
            <person name="Wagner G."/>
            <person name="Goldman G.H."/>
            <person name="Fietto J.L."/>
            <person name="Elias M.C."/>
            <person name="Goldman M.H."/>
            <person name="Sagot M.F."/>
            <person name="Pereira M."/>
            <person name="Stoco P.H."/>
            <person name="de Mendonca-Neto R.P."/>
            <person name="Teixeira S.M."/>
            <person name="Maciel T.E."/>
            <person name="de Oliveira Mendes T.A."/>
            <person name="Urmenyi T.P."/>
            <person name="de Souza W."/>
            <person name="Schenkman S."/>
            <person name="de Vasconcelos A.T."/>
        </authorList>
    </citation>
    <scope>NUCLEOTIDE SEQUENCE [LARGE SCALE GENOMIC DNA]</scope>
</reference>
<evidence type="ECO:0000256" key="1">
    <source>
        <dbReference type="SAM" id="MobiDB-lite"/>
    </source>
</evidence>
<dbReference type="EMBL" id="ATMH01008498">
    <property type="protein sequence ID" value="EPY21766.1"/>
    <property type="molecule type" value="Genomic_DNA"/>
</dbReference>
<dbReference type="OrthoDB" id="10261640at2759"/>
<dbReference type="SUPFAM" id="SSF50978">
    <property type="entry name" value="WD40 repeat-like"/>
    <property type="match status" value="1"/>
</dbReference>
<gene>
    <name evidence="3" type="ORF">STCU_06904</name>
    <name evidence="2" type="ORF">STCU_08498</name>
</gene>
<evidence type="ECO:0000313" key="2">
    <source>
        <dbReference type="EMBL" id="EPY21766.1"/>
    </source>
</evidence>
<dbReference type="EMBL" id="ATMH01006904">
    <property type="protein sequence ID" value="EPY24987.1"/>
    <property type="molecule type" value="Genomic_DNA"/>
</dbReference>
<protein>
    <submittedName>
        <fullName evidence="3">Uncharacterized protein</fullName>
    </submittedName>
</protein>
<sequence>MWAKRRTFYPKEAADADGAPRAAETPRYLQQKSAGASEGEMSEHDFNFIASLGYGLIPEVTREEAAALLPWVLGGPAAAEALTTDDDALARFSQIEYFFVGTDNGQLFLMPLLPPHLTSYVRALRAAAAPRLPEKGVRLLLHRHMVGEPVHAQDHLGTLVASGSADGCAVVSFYHPHPAPLVCIPHPKMIRCVKLWEGSVFVRAALQETPPSAWAAELQRGESAAVYLFTADEGAEVRLWRVDALRRTYVLLHLFVMSPNAPRACSSLDALAREERRGRATRRETDTPAHCLTLDGDERLLVGTEGGAYAWQLSALAWKDGYATDASHPLCWDEARRRPGGRDAGTLRRLQMRAARLANHHVWLRDAAFVEPAMARCAGTAWKPKYGRTITGGMAVGVVSNMVRVEEAGAPGAGEAVAACLAASAVTVSFEGGQVRNDVRLPLCCVEPVAYPLQHLRMAGSACFALATLAPGARVLTGGSDGRVAVWRWRAADEAYVLLLVTEGERQPHRGLGRHFFVLRHPDVFLSCGFDDGLIREWHLYDDPETFMSCERCFSLMPVASYDKATAAANGQSSFKEMANLMRAAMRGGDKAEGDGGSSGEDADRAEGEAPPEEEVAAGVSCGAIFPAFRALFLVGTFDNAVQTYSLSEVQGCTPPANFIYNGLKTVKLPSYLKMDQCYELGREEEEAGAKAP</sequence>
<reference evidence="3" key="2">
    <citation type="submission" date="2013-03" db="EMBL/GenBank/DDBJ databases">
        <authorList>
            <person name="Motta M.C.M."/>
            <person name="Martins A.C.A."/>
            <person name="Preta C.M.C.C."/>
            <person name="Silva R."/>
            <person name="de Souza S.S."/>
            <person name="Klein C.C."/>
            <person name="de Almeida L.G.P."/>
            <person name="Cunha O.L."/>
            <person name="Colabardini A.C."/>
            <person name="Lima B.A."/>
            <person name="Machado C.R."/>
            <person name="Soares C.M.A."/>
            <person name="de Menezes C.B.A."/>
            <person name="Bartolomeu D.C."/>
            <person name="Grisard E.C."/>
            <person name="Fantinatti-Garboggini F."/>
            <person name="Rodrigues-Luiz G.F."/>
            <person name="Wagner G."/>
            <person name="Goldman G.H."/>
            <person name="Fietto J.L.R."/>
            <person name="Ciapina L.P."/>
            <person name="Brocchi M."/>
            <person name="Elias M.C."/>
            <person name="Goldman M.H.S."/>
            <person name="Sagot M.-F."/>
            <person name="Pereira M."/>
            <person name="Stoco P.H."/>
            <person name="Teixeira S.M.R."/>
            <person name="de Mendonca-Neto R.P."/>
            <person name="Maciel T.E.F."/>
            <person name="Mendes T.A.O."/>
            <person name="Urmenyi T.P."/>
            <person name="Teixeira M.M.G."/>
            <person name="de Camargo E.F.P."/>
            <person name="de Sousa W."/>
            <person name="Schenkman S."/>
            <person name="de Vasconcelos A.T.R."/>
        </authorList>
    </citation>
    <scope>NUCLEOTIDE SEQUENCE</scope>
</reference>
<evidence type="ECO:0000313" key="4">
    <source>
        <dbReference type="Proteomes" id="UP000015354"/>
    </source>
</evidence>
<dbReference type="AlphaFoldDB" id="S9U2H2"/>
<feature type="region of interest" description="Disordered" evidence="1">
    <location>
        <begin position="1"/>
        <end position="40"/>
    </location>
</feature>
<feature type="region of interest" description="Disordered" evidence="1">
    <location>
        <begin position="587"/>
        <end position="614"/>
    </location>
</feature>
<comment type="caution">
    <text evidence="3">The sequence shown here is derived from an EMBL/GenBank/DDBJ whole genome shotgun (WGS) entry which is preliminary data.</text>
</comment>
<proteinExistence type="predicted"/>
<organism evidence="3 4">
    <name type="scientific">Strigomonas culicis</name>
    <dbReference type="NCBI Taxonomy" id="28005"/>
    <lineage>
        <taxon>Eukaryota</taxon>
        <taxon>Discoba</taxon>
        <taxon>Euglenozoa</taxon>
        <taxon>Kinetoplastea</taxon>
        <taxon>Metakinetoplastina</taxon>
        <taxon>Trypanosomatida</taxon>
        <taxon>Trypanosomatidae</taxon>
        <taxon>Strigomonadinae</taxon>
        <taxon>Strigomonas</taxon>
    </lineage>
</organism>
<keyword evidence="4" id="KW-1185">Reference proteome</keyword>
<accession>S9U2H2</accession>
<dbReference type="Proteomes" id="UP000015354">
    <property type="component" value="Unassembled WGS sequence"/>
</dbReference>
<dbReference type="InterPro" id="IPR036322">
    <property type="entry name" value="WD40_repeat_dom_sf"/>
</dbReference>
<name>S9U2H2_9TRYP</name>